<comment type="caution">
    <text evidence="1">The sequence shown here is derived from an EMBL/GenBank/DDBJ whole genome shotgun (WGS) entry which is preliminary data.</text>
</comment>
<keyword evidence="3" id="KW-1185">Reference proteome</keyword>
<gene>
    <name evidence="1" type="ORF">T10_4389</name>
    <name evidence="2" type="ORF">T10_8711</name>
</gene>
<sequence length="104" mass="11878">MGNKNQTSAVAVWKFSENQTSEIAERWFPDQKINVPDFLDLSVAVWNIRQLTHLWQMHLNPCGRNLLDSIMNNVDRRALIATVVPKASRNFCLGQFCFDPTGSI</sequence>
<dbReference type="Proteomes" id="UP000054843">
    <property type="component" value="Unassembled WGS sequence"/>
</dbReference>
<name>A0A0V1M335_9BILA</name>
<proteinExistence type="predicted"/>
<organism evidence="1 3">
    <name type="scientific">Trichinella papuae</name>
    <dbReference type="NCBI Taxonomy" id="268474"/>
    <lineage>
        <taxon>Eukaryota</taxon>
        <taxon>Metazoa</taxon>
        <taxon>Ecdysozoa</taxon>
        <taxon>Nematoda</taxon>
        <taxon>Enoplea</taxon>
        <taxon>Dorylaimia</taxon>
        <taxon>Trichinellida</taxon>
        <taxon>Trichinellidae</taxon>
        <taxon>Trichinella</taxon>
    </lineage>
</organism>
<evidence type="ECO:0000313" key="1">
    <source>
        <dbReference type="EMBL" id="KRZ66167.1"/>
    </source>
</evidence>
<accession>A0A0V1M335</accession>
<dbReference type="EMBL" id="JYDO01000260">
    <property type="protein sequence ID" value="KRZ66167.1"/>
    <property type="molecule type" value="Genomic_DNA"/>
</dbReference>
<dbReference type="AlphaFoldDB" id="A0A0V1M335"/>
<reference evidence="1 3" key="1">
    <citation type="submission" date="2015-01" db="EMBL/GenBank/DDBJ databases">
        <title>Evolution of Trichinella species and genotypes.</title>
        <authorList>
            <person name="Korhonen P.K."/>
            <person name="Edoardo P."/>
            <person name="Giuseppe L.R."/>
            <person name="Gasser R.B."/>
        </authorList>
    </citation>
    <scope>NUCLEOTIDE SEQUENCE [LARGE SCALE GENOMIC DNA]</scope>
    <source>
        <strain evidence="1">ISS1980</strain>
    </source>
</reference>
<protein>
    <submittedName>
        <fullName evidence="1">Uncharacterized protein</fullName>
    </submittedName>
</protein>
<dbReference type="EMBL" id="JYDO01000054">
    <property type="protein sequence ID" value="KRZ74101.1"/>
    <property type="molecule type" value="Genomic_DNA"/>
</dbReference>
<evidence type="ECO:0000313" key="3">
    <source>
        <dbReference type="Proteomes" id="UP000054843"/>
    </source>
</evidence>
<evidence type="ECO:0000313" key="2">
    <source>
        <dbReference type="EMBL" id="KRZ74101.1"/>
    </source>
</evidence>